<reference evidence="2" key="1">
    <citation type="journal article" date="2019" name="Plant Biotechnol. J.">
        <title>Genome sequencing of the Australian wild diploid species Gossypium australe highlights disease resistance and delayed gland morphogenesis.</title>
        <authorList>
            <person name="Cai Y."/>
            <person name="Cai X."/>
            <person name="Wang Q."/>
            <person name="Wang P."/>
            <person name="Zhang Y."/>
            <person name="Cai C."/>
            <person name="Xu Y."/>
            <person name="Wang K."/>
            <person name="Zhou Z."/>
            <person name="Wang C."/>
            <person name="Geng S."/>
            <person name="Li B."/>
            <person name="Dong Q."/>
            <person name="Hou Y."/>
            <person name="Wang H."/>
            <person name="Ai P."/>
            <person name="Liu Z."/>
            <person name="Yi F."/>
            <person name="Sun M."/>
            <person name="An G."/>
            <person name="Cheng J."/>
            <person name="Zhang Y."/>
            <person name="Shi Q."/>
            <person name="Xie Y."/>
            <person name="Shi X."/>
            <person name="Chang Y."/>
            <person name="Huang F."/>
            <person name="Chen Y."/>
            <person name="Hong S."/>
            <person name="Mi L."/>
            <person name="Sun Q."/>
            <person name="Zhang L."/>
            <person name="Zhou B."/>
            <person name="Peng R."/>
            <person name="Zhang X."/>
            <person name="Liu F."/>
        </authorList>
    </citation>
    <scope>NUCLEOTIDE SEQUENCE [LARGE SCALE GENOMIC DNA]</scope>
    <source>
        <strain evidence="2">cv. PA1801</strain>
    </source>
</reference>
<accession>A0A5B6W869</accession>
<sequence length="117" mass="14012">MLWCCIIEFEGSWERYLLLAKFTYNNNYQSSIKMALYKALYRRKCRSPLYWSELIERKIAGVDIEFSVGEKVFLKVLPWKKVLRFDRKGKLNPRFIRPYEVVENRTRSVSLGITFGT</sequence>
<keyword evidence="2" id="KW-1185">Reference proteome</keyword>
<dbReference type="Gene3D" id="3.30.420.10">
    <property type="entry name" value="Ribonuclease H-like superfamily/Ribonuclease H"/>
    <property type="match status" value="1"/>
</dbReference>
<proteinExistence type="predicted"/>
<name>A0A5B6W869_9ROSI</name>
<dbReference type="PANTHER" id="PTHR45835:SF99">
    <property type="entry name" value="CHROMO DOMAIN-CONTAINING PROTEIN-RELATED"/>
    <property type="match status" value="1"/>
</dbReference>
<dbReference type="Proteomes" id="UP000325315">
    <property type="component" value="Unassembled WGS sequence"/>
</dbReference>
<dbReference type="GO" id="GO:0003676">
    <property type="term" value="F:nucleic acid binding"/>
    <property type="evidence" value="ECO:0007669"/>
    <property type="project" value="InterPro"/>
</dbReference>
<evidence type="ECO:0000313" key="2">
    <source>
        <dbReference type="Proteomes" id="UP000325315"/>
    </source>
</evidence>
<evidence type="ECO:0000313" key="1">
    <source>
        <dbReference type="EMBL" id="KAA3477307.1"/>
    </source>
</evidence>
<dbReference type="InterPro" id="IPR036397">
    <property type="entry name" value="RNaseH_sf"/>
</dbReference>
<dbReference type="AlphaFoldDB" id="A0A5B6W869"/>
<dbReference type="EMBL" id="SMMG02000004">
    <property type="protein sequence ID" value="KAA3477307.1"/>
    <property type="molecule type" value="Genomic_DNA"/>
</dbReference>
<organism evidence="1 2">
    <name type="scientific">Gossypium australe</name>
    <dbReference type="NCBI Taxonomy" id="47621"/>
    <lineage>
        <taxon>Eukaryota</taxon>
        <taxon>Viridiplantae</taxon>
        <taxon>Streptophyta</taxon>
        <taxon>Embryophyta</taxon>
        <taxon>Tracheophyta</taxon>
        <taxon>Spermatophyta</taxon>
        <taxon>Magnoliopsida</taxon>
        <taxon>eudicotyledons</taxon>
        <taxon>Gunneridae</taxon>
        <taxon>Pentapetalae</taxon>
        <taxon>rosids</taxon>
        <taxon>malvids</taxon>
        <taxon>Malvales</taxon>
        <taxon>Malvaceae</taxon>
        <taxon>Malvoideae</taxon>
        <taxon>Gossypium</taxon>
    </lineage>
</organism>
<gene>
    <name evidence="1" type="ORF">EPI10_011205</name>
</gene>
<dbReference type="OrthoDB" id="1909122at2759"/>
<dbReference type="PANTHER" id="PTHR45835">
    <property type="entry name" value="YALI0A06105P"/>
    <property type="match status" value="1"/>
</dbReference>
<comment type="caution">
    <text evidence="1">The sequence shown here is derived from an EMBL/GenBank/DDBJ whole genome shotgun (WGS) entry which is preliminary data.</text>
</comment>
<protein>
    <submittedName>
        <fullName evidence="1">DNA/RNA polymerases superfamily protein</fullName>
    </submittedName>
</protein>